<sequence length="115" mass="13069">MEKGVVKVCRALGDKNRFAIVSFLLESPYCIRALSKKIGISESAISQHVRILKELDILSGEKRGYYMHYSVNRPLLRRTGMTMVHMSEQEKCTCPSQKGCRRNGRRSTEETGEST</sequence>
<dbReference type="PROSITE" id="PS50987">
    <property type="entry name" value="HTH_ARSR_2"/>
    <property type="match status" value="1"/>
</dbReference>
<dbReference type="NCBIfam" id="NF033788">
    <property type="entry name" value="HTH_metalloreg"/>
    <property type="match status" value="1"/>
</dbReference>
<protein>
    <submittedName>
        <fullName evidence="6">Transcriptional regulator, ArsR family</fullName>
    </submittedName>
</protein>
<evidence type="ECO:0000256" key="2">
    <source>
        <dbReference type="ARBA" id="ARBA00023125"/>
    </source>
</evidence>
<evidence type="ECO:0000256" key="4">
    <source>
        <dbReference type="SAM" id="MobiDB-lite"/>
    </source>
</evidence>
<dbReference type="GO" id="GO:0003677">
    <property type="term" value="F:DNA binding"/>
    <property type="evidence" value="ECO:0007669"/>
    <property type="project" value="UniProtKB-KW"/>
</dbReference>
<dbReference type="PANTHER" id="PTHR33154:SF33">
    <property type="entry name" value="TRANSCRIPTIONAL REPRESSOR SDPR"/>
    <property type="match status" value="1"/>
</dbReference>
<dbReference type="EMBL" id="ASJR01000021">
    <property type="protein sequence ID" value="ERP31041.1"/>
    <property type="molecule type" value="Genomic_DNA"/>
</dbReference>
<keyword evidence="3" id="KW-0804">Transcription</keyword>
<dbReference type="AlphaFoldDB" id="U7D637"/>
<dbReference type="Gene3D" id="1.10.10.10">
    <property type="entry name" value="Winged helix-like DNA-binding domain superfamily/Winged helix DNA-binding domain"/>
    <property type="match status" value="1"/>
</dbReference>
<dbReference type="RefSeq" id="WP_022637478.1">
    <property type="nucleotide sequence ID" value="NZ_ASJR01000021.1"/>
</dbReference>
<dbReference type="InterPro" id="IPR011991">
    <property type="entry name" value="ArsR-like_HTH"/>
</dbReference>
<dbReference type="PRINTS" id="PR00778">
    <property type="entry name" value="HTHARSR"/>
</dbReference>
<feature type="domain" description="HTH arsR-type" evidence="5">
    <location>
        <begin position="1"/>
        <end position="91"/>
    </location>
</feature>
<organism evidence="6 7">
    <name type="scientific">Chitinivibrio alkaliphilus ACht1</name>
    <dbReference type="NCBI Taxonomy" id="1313304"/>
    <lineage>
        <taxon>Bacteria</taxon>
        <taxon>Pseudomonadati</taxon>
        <taxon>Fibrobacterota</taxon>
        <taxon>Chitinivibrionia</taxon>
        <taxon>Chitinivibrionales</taxon>
        <taxon>Chitinivibrionaceae</taxon>
        <taxon>Chitinivibrio</taxon>
    </lineage>
</organism>
<evidence type="ECO:0000313" key="7">
    <source>
        <dbReference type="Proteomes" id="UP000017148"/>
    </source>
</evidence>
<dbReference type="CDD" id="cd00090">
    <property type="entry name" value="HTH_ARSR"/>
    <property type="match status" value="1"/>
</dbReference>
<name>U7D637_9BACT</name>
<comment type="caution">
    <text evidence="6">The sequence shown here is derived from an EMBL/GenBank/DDBJ whole genome shotgun (WGS) entry which is preliminary data.</text>
</comment>
<dbReference type="InterPro" id="IPR036390">
    <property type="entry name" value="WH_DNA-bd_sf"/>
</dbReference>
<dbReference type="STRING" id="1313304.CALK_2068"/>
<feature type="region of interest" description="Disordered" evidence="4">
    <location>
        <begin position="94"/>
        <end position="115"/>
    </location>
</feature>
<dbReference type="GO" id="GO:0003700">
    <property type="term" value="F:DNA-binding transcription factor activity"/>
    <property type="evidence" value="ECO:0007669"/>
    <property type="project" value="InterPro"/>
</dbReference>
<dbReference type="Pfam" id="PF01022">
    <property type="entry name" value="HTH_5"/>
    <property type="match status" value="1"/>
</dbReference>
<dbReference type="InterPro" id="IPR001845">
    <property type="entry name" value="HTH_ArsR_DNA-bd_dom"/>
</dbReference>
<dbReference type="OrthoDB" id="9798835at2"/>
<accession>U7D637</accession>
<evidence type="ECO:0000313" key="6">
    <source>
        <dbReference type="EMBL" id="ERP31041.1"/>
    </source>
</evidence>
<dbReference type="InterPro" id="IPR051081">
    <property type="entry name" value="HTH_MetalResp_TranReg"/>
</dbReference>
<dbReference type="eggNOG" id="COG0640">
    <property type="taxonomic scope" value="Bacteria"/>
</dbReference>
<dbReference type="SMART" id="SM00418">
    <property type="entry name" value="HTH_ARSR"/>
    <property type="match status" value="1"/>
</dbReference>
<evidence type="ECO:0000259" key="5">
    <source>
        <dbReference type="PROSITE" id="PS50987"/>
    </source>
</evidence>
<dbReference type="PANTHER" id="PTHR33154">
    <property type="entry name" value="TRANSCRIPTIONAL REGULATOR, ARSR FAMILY"/>
    <property type="match status" value="1"/>
</dbReference>
<evidence type="ECO:0000256" key="1">
    <source>
        <dbReference type="ARBA" id="ARBA00023015"/>
    </source>
</evidence>
<gene>
    <name evidence="6" type="ORF">CALK_2068</name>
</gene>
<dbReference type="InterPro" id="IPR036388">
    <property type="entry name" value="WH-like_DNA-bd_sf"/>
</dbReference>
<dbReference type="SUPFAM" id="SSF46785">
    <property type="entry name" value="Winged helix' DNA-binding domain"/>
    <property type="match status" value="1"/>
</dbReference>
<evidence type="ECO:0000256" key="3">
    <source>
        <dbReference type="ARBA" id="ARBA00023163"/>
    </source>
</evidence>
<reference evidence="6 7" key="1">
    <citation type="journal article" date="2013" name="Environ. Microbiol.">
        <title>Genome analysis of Chitinivibrio alkaliphilus gen. nov., sp. nov., a novel extremely haloalkaliphilic anaerobic chitinolytic bacterium from the candidate phylum Termite Group 3.</title>
        <authorList>
            <person name="Sorokin D.Y."/>
            <person name="Gumerov V.M."/>
            <person name="Rakitin A.L."/>
            <person name="Beletsky A.V."/>
            <person name="Damste J.S."/>
            <person name="Muyzer G."/>
            <person name="Mardanov A.V."/>
            <person name="Ravin N.V."/>
        </authorList>
    </citation>
    <scope>NUCLEOTIDE SEQUENCE [LARGE SCALE GENOMIC DNA]</scope>
    <source>
        <strain evidence="6 7">ACht1</strain>
    </source>
</reference>
<proteinExistence type="predicted"/>
<keyword evidence="7" id="KW-1185">Reference proteome</keyword>
<keyword evidence="2" id="KW-0238">DNA-binding</keyword>
<keyword evidence="1" id="KW-0805">Transcription regulation</keyword>
<dbReference type="Proteomes" id="UP000017148">
    <property type="component" value="Unassembled WGS sequence"/>
</dbReference>